<feature type="transmembrane region" description="Helical" evidence="1">
    <location>
        <begin position="7"/>
        <end position="27"/>
    </location>
</feature>
<gene>
    <name evidence="2" type="ORF">LCGC14_2454270</name>
</gene>
<dbReference type="Pfam" id="PF11028">
    <property type="entry name" value="TMEM260-like"/>
    <property type="match status" value="1"/>
</dbReference>
<feature type="transmembrane region" description="Helical" evidence="1">
    <location>
        <begin position="109"/>
        <end position="126"/>
    </location>
</feature>
<keyword evidence="1" id="KW-0472">Membrane</keyword>
<sequence length="341" mass="37963">MKWIKRYWIELVVFGAISGVLLVDLSPDLTWMNTDSDGAHYILAAKYFTTAHHMSAPLYLLLGNIFLRLPFGTDAWSMGLMSVLASVFSAIFIYLIVTNLLNDNKNKRLYGIIASLIYGGSALVISQSIIVETYTLATMCGVIAFYFVIKKRWVVVSIILGLGLAIHPFLAFIAWAVLFIAHKELRNWKRYGLTIAFFAFYLYIPIVGMFGQDSGMWGNTSSSGFFGGTMGMVFMLTGGLSGWDFPKRVIDTLLILGVSFGMGTIPLIWYFIKVNRWRNTLFWLVGIPIGYFAINLAAETYVYMVVAIAFGSIAIGLGLSRMHKAWAFAVLGVALVLMGYN</sequence>
<feature type="transmembrane region" description="Helical" evidence="1">
    <location>
        <begin position="79"/>
        <end position="97"/>
    </location>
</feature>
<keyword evidence="1" id="KW-1133">Transmembrane helix</keyword>
<name>A0A0F9DSB3_9ZZZZ</name>
<feature type="transmembrane region" description="Helical" evidence="1">
    <location>
        <begin position="223"/>
        <end position="241"/>
    </location>
</feature>
<dbReference type="InterPro" id="IPR021280">
    <property type="entry name" value="TMEM260-like"/>
</dbReference>
<dbReference type="EMBL" id="LAZR01038050">
    <property type="protein sequence ID" value="KKL20556.1"/>
    <property type="molecule type" value="Genomic_DNA"/>
</dbReference>
<feature type="transmembrane region" description="Helical" evidence="1">
    <location>
        <begin position="301"/>
        <end position="319"/>
    </location>
</feature>
<dbReference type="InterPro" id="IPR052724">
    <property type="entry name" value="GT117_domain-containing"/>
</dbReference>
<feature type="transmembrane region" description="Helical" evidence="1">
    <location>
        <begin position="191"/>
        <end position="211"/>
    </location>
</feature>
<keyword evidence="1" id="KW-0812">Transmembrane</keyword>
<evidence type="ECO:0008006" key="3">
    <source>
        <dbReference type="Google" id="ProtNLM"/>
    </source>
</evidence>
<feature type="non-terminal residue" evidence="2">
    <location>
        <position position="341"/>
    </location>
</feature>
<evidence type="ECO:0000256" key="1">
    <source>
        <dbReference type="SAM" id="Phobius"/>
    </source>
</evidence>
<feature type="transmembrane region" description="Helical" evidence="1">
    <location>
        <begin position="133"/>
        <end position="149"/>
    </location>
</feature>
<feature type="transmembrane region" description="Helical" evidence="1">
    <location>
        <begin position="277"/>
        <end position="294"/>
    </location>
</feature>
<accession>A0A0F9DSB3</accession>
<feature type="transmembrane region" description="Helical" evidence="1">
    <location>
        <begin position="325"/>
        <end position="340"/>
    </location>
</feature>
<dbReference type="PANTHER" id="PTHR16214">
    <property type="entry name" value="TRANSMEMBRANE PROTEIN 260"/>
    <property type="match status" value="1"/>
</dbReference>
<reference evidence="2" key="1">
    <citation type="journal article" date="2015" name="Nature">
        <title>Complex archaea that bridge the gap between prokaryotes and eukaryotes.</title>
        <authorList>
            <person name="Spang A."/>
            <person name="Saw J.H."/>
            <person name="Jorgensen S.L."/>
            <person name="Zaremba-Niedzwiedzka K."/>
            <person name="Martijn J."/>
            <person name="Lind A.E."/>
            <person name="van Eijk R."/>
            <person name="Schleper C."/>
            <person name="Guy L."/>
            <person name="Ettema T.J."/>
        </authorList>
    </citation>
    <scope>NUCLEOTIDE SEQUENCE</scope>
</reference>
<protein>
    <recommendedName>
        <fullName evidence="3">Glycosyltransferase RgtA/B/C/D-like domain-containing protein</fullName>
    </recommendedName>
</protein>
<feature type="transmembrane region" description="Helical" evidence="1">
    <location>
        <begin position="155"/>
        <end position="179"/>
    </location>
</feature>
<organism evidence="2">
    <name type="scientific">marine sediment metagenome</name>
    <dbReference type="NCBI Taxonomy" id="412755"/>
    <lineage>
        <taxon>unclassified sequences</taxon>
        <taxon>metagenomes</taxon>
        <taxon>ecological metagenomes</taxon>
    </lineage>
</organism>
<proteinExistence type="predicted"/>
<dbReference type="AlphaFoldDB" id="A0A0F9DSB3"/>
<comment type="caution">
    <text evidence="2">The sequence shown here is derived from an EMBL/GenBank/DDBJ whole genome shotgun (WGS) entry which is preliminary data.</text>
</comment>
<dbReference type="PANTHER" id="PTHR16214:SF3">
    <property type="entry name" value="TRANSMEMBRANE PROTEIN 260"/>
    <property type="match status" value="1"/>
</dbReference>
<feature type="transmembrane region" description="Helical" evidence="1">
    <location>
        <begin position="253"/>
        <end position="271"/>
    </location>
</feature>
<evidence type="ECO:0000313" key="2">
    <source>
        <dbReference type="EMBL" id="KKL20556.1"/>
    </source>
</evidence>